<comment type="caution">
    <text evidence="9">The sequence shown here is derived from an EMBL/GenBank/DDBJ whole genome shotgun (WGS) entry which is preliminary data.</text>
</comment>
<comment type="catalytic activity">
    <reaction evidence="7">
        <text>orotidine 5'-phosphate + diphosphate = orotate + 5-phospho-alpha-D-ribose 1-diphosphate</text>
        <dbReference type="Rhea" id="RHEA:10380"/>
        <dbReference type="ChEBI" id="CHEBI:30839"/>
        <dbReference type="ChEBI" id="CHEBI:33019"/>
        <dbReference type="ChEBI" id="CHEBI:57538"/>
        <dbReference type="ChEBI" id="CHEBI:58017"/>
        <dbReference type="EC" id="2.4.2.10"/>
    </reaction>
</comment>
<dbReference type="FunFam" id="3.40.50.2020:FF:000029">
    <property type="entry name" value="Orotate phosphoribosyltransferase"/>
    <property type="match status" value="1"/>
</dbReference>
<dbReference type="Proteomes" id="UP000777265">
    <property type="component" value="Unassembled WGS sequence"/>
</dbReference>
<feature type="binding site" description="in other chain" evidence="7">
    <location>
        <begin position="124"/>
        <end position="132"/>
    </location>
    <ligand>
        <name>5-phospho-alpha-D-ribose 1-diphosphate</name>
        <dbReference type="ChEBI" id="CHEBI:58017"/>
        <note>ligand shared between dimeric partners</note>
    </ligand>
</feature>
<keyword evidence="6 7" id="KW-0665">Pyrimidine biosynthesis</keyword>
<dbReference type="HAMAP" id="MF_01208">
    <property type="entry name" value="PyrE"/>
    <property type="match status" value="1"/>
</dbReference>
<reference evidence="9" key="2">
    <citation type="submission" date="2020-01" db="EMBL/GenBank/DDBJ databases">
        <authorList>
            <person name="Campanaro S."/>
        </authorList>
    </citation>
    <scope>NUCLEOTIDE SEQUENCE</scope>
    <source>
        <strain evidence="9">AS06rmzACSIP_7</strain>
    </source>
</reference>
<feature type="binding site" evidence="7">
    <location>
        <position position="156"/>
    </location>
    <ligand>
        <name>orotate</name>
        <dbReference type="ChEBI" id="CHEBI:30839"/>
    </ligand>
</feature>
<feature type="binding site" evidence="7">
    <location>
        <position position="102"/>
    </location>
    <ligand>
        <name>5-phospho-alpha-D-ribose 1-diphosphate</name>
        <dbReference type="ChEBI" id="CHEBI:58017"/>
        <note>ligand shared between dimeric partners</note>
    </ligand>
</feature>
<comment type="subunit">
    <text evidence="7">Homodimer.</text>
</comment>
<dbReference type="InterPro" id="IPR029057">
    <property type="entry name" value="PRTase-like"/>
</dbReference>
<dbReference type="EMBL" id="JAAYEE010000037">
    <property type="protein sequence ID" value="NLW34290.1"/>
    <property type="molecule type" value="Genomic_DNA"/>
</dbReference>
<protein>
    <recommendedName>
        <fullName evidence="2 7">Orotate phosphoribosyltransferase</fullName>
        <shortName evidence="7">OPRT</shortName>
        <shortName evidence="7">OPRTase</shortName>
        <ecNumber evidence="2 7">2.4.2.10</ecNumber>
    </recommendedName>
</protein>
<feature type="binding site" description="in other chain" evidence="7">
    <location>
        <position position="97"/>
    </location>
    <ligand>
        <name>5-phospho-alpha-D-ribose 1-diphosphate</name>
        <dbReference type="ChEBI" id="CHEBI:58017"/>
        <note>ligand shared between dimeric partners</note>
    </ligand>
</feature>
<organism evidence="9 10">
    <name type="scientific">Syntrophorhabdus aromaticivorans</name>
    <dbReference type="NCBI Taxonomy" id="328301"/>
    <lineage>
        <taxon>Bacteria</taxon>
        <taxon>Pseudomonadati</taxon>
        <taxon>Thermodesulfobacteriota</taxon>
        <taxon>Syntrophorhabdia</taxon>
        <taxon>Syntrophorhabdales</taxon>
        <taxon>Syntrophorhabdaceae</taxon>
        <taxon>Syntrophorhabdus</taxon>
    </lineage>
</organism>
<dbReference type="InterPro" id="IPR004467">
    <property type="entry name" value="Or_phspho_trans_dom"/>
</dbReference>
<keyword evidence="5 7" id="KW-0460">Magnesium</keyword>
<gene>
    <name evidence="7 9" type="primary">pyrE</name>
    <name evidence="9" type="ORF">GXY80_02245</name>
</gene>
<keyword evidence="3 7" id="KW-0328">Glycosyltransferase</keyword>
<dbReference type="InterPro" id="IPR023031">
    <property type="entry name" value="OPRT"/>
</dbReference>
<dbReference type="GO" id="GO:0044205">
    <property type="term" value="P:'de novo' UMP biosynthetic process"/>
    <property type="evidence" value="ECO:0007669"/>
    <property type="project" value="UniProtKB-UniRule"/>
</dbReference>
<evidence type="ECO:0000256" key="3">
    <source>
        <dbReference type="ARBA" id="ARBA00022676"/>
    </source>
</evidence>
<dbReference type="AlphaFoldDB" id="A0A351U5L9"/>
<feature type="binding site" evidence="7">
    <location>
        <position position="128"/>
    </location>
    <ligand>
        <name>orotate</name>
        <dbReference type="ChEBI" id="CHEBI:30839"/>
    </ligand>
</feature>
<evidence type="ECO:0000313" key="9">
    <source>
        <dbReference type="EMBL" id="NLW34290.1"/>
    </source>
</evidence>
<dbReference type="NCBIfam" id="TIGR00336">
    <property type="entry name" value="pyrE"/>
    <property type="match status" value="1"/>
</dbReference>
<comment type="function">
    <text evidence="7">Catalyzes the transfer of a ribosyl phosphate group from 5-phosphoribose 1-diphosphate to orotate, leading to the formation of orotidine monophosphate (OMP).</text>
</comment>
<comment type="pathway">
    <text evidence="1 7">Pyrimidine metabolism; UMP biosynthesis via de novo pathway; UMP from orotate: step 1/2.</text>
</comment>
<evidence type="ECO:0000313" key="10">
    <source>
        <dbReference type="Proteomes" id="UP000777265"/>
    </source>
</evidence>
<evidence type="ECO:0000256" key="7">
    <source>
        <dbReference type="HAMAP-Rule" id="MF_01208"/>
    </source>
</evidence>
<dbReference type="Pfam" id="PF00156">
    <property type="entry name" value="Pribosyltran"/>
    <property type="match status" value="1"/>
</dbReference>
<dbReference type="GO" id="GO:0019856">
    <property type="term" value="P:pyrimidine nucleobase biosynthetic process"/>
    <property type="evidence" value="ECO:0007669"/>
    <property type="project" value="TreeGrafter"/>
</dbReference>
<comment type="caution">
    <text evidence="7">Lacks conserved residue(s) required for the propagation of feature annotation.</text>
</comment>
<accession>A0A351U5L9</accession>
<evidence type="ECO:0000256" key="5">
    <source>
        <dbReference type="ARBA" id="ARBA00022842"/>
    </source>
</evidence>
<evidence type="ECO:0000259" key="8">
    <source>
        <dbReference type="Pfam" id="PF00156"/>
    </source>
</evidence>
<dbReference type="PANTHER" id="PTHR19278">
    <property type="entry name" value="OROTATE PHOSPHORIBOSYLTRANSFERASE"/>
    <property type="match status" value="1"/>
</dbReference>
<evidence type="ECO:0000256" key="4">
    <source>
        <dbReference type="ARBA" id="ARBA00022679"/>
    </source>
</evidence>
<evidence type="ECO:0000256" key="1">
    <source>
        <dbReference type="ARBA" id="ARBA00004889"/>
    </source>
</evidence>
<dbReference type="GO" id="GO:0000287">
    <property type="term" value="F:magnesium ion binding"/>
    <property type="evidence" value="ECO:0007669"/>
    <property type="project" value="UniProtKB-UniRule"/>
</dbReference>
<evidence type="ECO:0000256" key="2">
    <source>
        <dbReference type="ARBA" id="ARBA00011971"/>
    </source>
</evidence>
<comment type="cofactor">
    <cofactor evidence="7">
        <name>Mg(2+)</name>
        <dbReference type="ChEBI" id="CHEBI:18420"/>
    </cofactor>
</comment>
<feature type="binding site" evidence="7">
    <location>
        <position position="96"/>
    </location>
    <ligand>
        <name>5-phospho-alpha-D-ribose 1-diphosphate</name>
        <dbReference type="ChEBI" id="CHEBI:58017"/>
        <note>ligand shared between dimeric partners</note>
    </ligand>
</feature>
<keyword evidence="4 7" id="KW-0808">Transferase</keyword>
<comment type="similarity">
    <text evidence="7">Belongs to the purine/pyrimidine phosphoribosyltransferase family. PyrE subfamily.</text>
</comment>
<proteinExistence type="inferred from homology"/>
<feature type="binding site" evidence="7">
    <location>
        <position position="100"/>
    </location>
    <ligand>
        <name>5-phospho-alpha-D-ribose 1-diphosphate</name>
        <dbReference type="ChEBI" id="CHEBI:58017"/>
        <note>ligand shared between dimeric partners</note>
    </ligand>
</feature>
<dbReference type="GO" id="GO:0004588">
    <property type="term" value="F:orotate phosphoribosyltransferase activity"/>
    <property type="evidence" value="ECO:0007669"/>
    <property type="project" value="UniProtKB-UniRule"/>
</dbReference>
<dbReference type="EC" id="2.4.2.10" evidence="2 7"/>
<reference evidence="9" key="1">
    <citation type="journal article" date="2020" name="Biotechnol. Biofuels">
        <title>New insights from the biogas microbiome by comprehensive genome-resolved metagenomics of nearly 1600 species originating from multiple anaerobic digesters.</title>
        <authorList>
            <person name="Campanaro S."/>
            <person name="Treu L."/>
            <person name="Rodriguez-R L.M."/>
            <person name="Kovalovszki A."/>
            <person name="Ziels R.M."/>
            <person name="Maus I."/>
            <person name="Zhu X."/>
            <person name="Kougias P.G."/>
            <person name="Basile A."/>
            <person name="Luo G."/>
            <person name="Schluter A."/>
            <person name="Konstantinidis K.T."/>
            <person name="Angelidaki I."/>
        </authorList>
    </citation>
    <scope>NUCLEOTIDE SEQUENCE</scope>
    <source>
        <strain evidence="9">AS06rmzACSIP_7</strain>
    </source>
</reference>
<dbReference type="InterPro" id="IPR000836">
    <property type="entry name" value="PRTase_dom"/>
</dbReference>
<dbReference type="CDD" id="cd06223">
    <property type="entry name" value="PRTases_typeI"/>
    <property type="match status" value="1"/>
</dbReference>
<feature type="domain" description="Phosphoribosyltransferase" evidence="8">
    <location>
        <begin position="56"/>
        <end position="160"/>
    </location>
</feature>
<dbReference type="Gene3D" id="3.40.50.2020">
    <property type="match status" value="1"/>
</dbReference>
<evidence type="ECO:0000256" key="6">
    <source>
        <dbReference type="ARBA" id="ARBA00022975"/>
    </source>
</evidence>
<name>A0A351U5L9_9BACT</name>
<dbReference type="SUPFAM" id="SSF53271">
    <property type="entry name" value="PRTase-like"/>
    <property type="match status" value="1"/>
</dbReference>
<sequence>MNEKERLLTILKELSYEEGDFILASGKKSTYYIDAKETTLNPEGMYLVGNIMHKMVRDMSGIDAVGGVSIGGDPLVCAVVLAAYRQKDNLSGFLIRKEPKGHGTNQWVEGAKNLRKGMNVVILEDVITTGGSSLKAIDAVEKAGYTVKGIVAILDRLEGGRDTMESKGYAFQSIFTLNDLR</sequence>
<dbReference type="PANTHER" id="PTHR19278:SF9">
    <property type="entry name" value="URIDINE 5'-MONOPHOSPHATE SYNTHASE"/>
    <property type="match status" value="1"/>
</dbReference>
<dbReference type="STRING" id="909663.GCA_000512235_00813"/>